<dbReference type="AlphaFoldDB" id="A0A9N9E5F4"/>
<name>A0A9N9E5F4_9GLOM</name>
<feature type="region of interest" description="Disordered" evidence="1">
    <location>
        <begin position="1"/>
        <end position="59"/>
    </location>
</feature>
<feature type="non-terminal residue" evidence="2">
    <location>
        <position position="1"/>
    </location>
</feature>
<dbReference type="Proteomes" id="UP000789739">
    <property type="component" value="Unassembled WGS sequence"/>
</dbReference>
<feature type="compositionally biased region" description="Polar residues" evidence="1">
    <location>
        <begin position="1"/>
        <end position="20"/>
    </location>
</feature>
<reference evidence="2" key="1">
    <citation type="submission" date="2021-06" db="EMBL/GenBank/DDBJ databases">
        <authorList>
            <person name="Kallberg Y."/>
            <person name="Tangrot J."/>
            <person name="Rosling A."/>
        </authorList>
    </citation>
    <scope>NUCLEOTIDE SEQUENCE</scope>
    <source>
        <strain evidence="2">BR232B</strain>
    </source>
</reference>
<evidence type="ECO:0000313" key="2">
    <source>
        <dbReference type="EMBL" id="CAG8665794.1"/>
    </source>
</evidence>
<gene>
    <name evidence="2" type="ORF">PBRASI_LOCUS11037</name>
</gene>
<organism evidence="2 3">
    <name type="scientific">Paraglomus brasilianum</name>
    <dbReference type="NCBI Taxonomy" id="144538"/>
    <lineage>
        <taxon>Eukaryota</taxon>
        <taxon>Fungi</taxon>
        <taxon>Fungi incertae sedis</taxon>
        <taxon>Mucoromycota</taxon>
        <taxon>Glomeromycotina</taxon>
        <taxon>Glomeromycetes</taxon>
        <taxon>Paraglomerales</taxon>
        <taxon>Paraglomeraceae</taxon>
        <taxon>Paraglomus</taxon>
    </lineage>
</organism>
<dbReference type="EMBL" id="CAJVPI010004194">
    <property type="protein sequence ID" value="CAG8665794.1"/>
    <property type="molecule type" value="Genomic_DNA"/>
</dbReference>
<protein>
    <submittedName>
        <fullName evidence="2">3694_t:CDS:1</fullName>
    </submittedName>
</protein>
<comment type="caution">
    <text evidence="2">The sequence shown here is derived from an EMBL/GenBank/DDBJ whole genome shotgun (WGS) entry which is preliminary data.</text>
</comment>
<proteinExistence type="predicted"/>
<accession>A0A9N9E5F4</accession>
<evidence type="ECO:0000256" key="1">
    <source>
        <dbReference type="SAM" id="MobiDB-lite"/>
    </source>
</evidence>
<keyword evidence="3" id="KW-1185">Reference proteome</keyword>
<evidence type="ECO:0000313" key="3">
    <source>
        <dbReference type="Proteomes" id="UP000789739"/>
    </source>
</evidence>
<sequence length="59" mass="6254">SSASNTSGESVIQTTPITGNKRTKSPSPTTTTKRRQTRSQTVSPSQIPAKLLSETTPHS</sequence>